<dbReference type="Proteomes" id="UP000218164">
    <property type="component" value="Unassembled WGS sequence"/>
</dbReference>
<keyword evidence="2" id="KW-1003">Cell membrane</keyword>
<accession>A0A2A2HT84</accession>
<evidence type="ECO:0000256" key="3">
    <source>
        <dbReference type="ARBA" id="ARBA00022692"/>
    </source>
</evidence>
<dbReference type="OrthoDB" id="147371at2157"/>
<dbReference type="AlphaFoldDB" id="A0A2A2HT84"/>
<comment type="caution">
    <text evidence="7">The sequence shown here is derived from an EMBL/GenBank/DDBJ whole genome shotgun (WGS) entry which is preliminary data.</text>
</comment>
<feature type="transmembrane region" description="Helical" evidence="6">
    <location>
        <begin position="106"/>
        <end position="126"/>
    </location>
</feature>
<reference evidence="7 8" key="1">
    <citation type="journal article" date="2017" name="BMC Genomics">
        <title>Genomic analysis of methanogenic archaea reveals a shift towards energy conservation.</title>
        <authorList>
            <person name="Gilmore S.P."/>
            <person name="Henske J.K."/>
            <person name="Sexton J.A."/>
            <person name="Solomon K.V."/>
            <person name="Seppala S."/>
            <person name="Yoo J.I."/>
            <person name="Huyett L.M."/>
            <person name="Pressman A."/>
            <person name="Cogan J.Z."/>
            <person name="Kivenson V."/>
            <person name="Peng X."/>
            <person name="Tan Y."/>
            <person name="Valentine D.L."/>
            <person name="O'Malley M.A."/>
        </authorList>
    </citation>
    <scope>NUCLEOTIDE SEQUENCE [LARGE SCALE GENOMIC DNA]</scope>
    <source>
        <strain evidence="7 8">MC-15</strain>
    </source>
</reference>
<evidence type="ECO:0000256" key="1">
    <source>
        <dbReference type="ARBA" id="ARBA00004651"/>
    </source>
</evidence>
<evidence type="ECO:0000256" key="6">
    <source>
        <dbReference type="SAM" id="Phobius"/>
    </source>
</evidence>
<proteinExistence type="predicted"/>
<protein>
    <recommendedName>
        <fullName evidence="9">Phosphate-starvation-inducible E-like protein</fullName>
    </recommendedName>
</protein>
<organism evidence="7 8">
    <name type="scientific">Methanosarcina spelaei</name>
    <dbReference type="NCBI Taxonomy" id="1036679"/>
    <lineage>
        <taxon>Archaea</taxon>
        <taxon>Methanobacteriati</taxon>
        <taxon>Methanobacteriota</taxon>
        <taxon>Stenosarchaea group</taxon>
        <taxon>Methanomicrobia</taxon>
        <taxon>Methanosarcinales</taxon>
        <taxon>Methanosarcinaceae</taxon>
        <taxon>Methanosarcina</taxon>
    </lineage>
</organism>
<name>A0A2A2HT84_9EURY</name>
<sequence length="168" mass="18836">MDSIKLFKRVTDSISIIFLYILLLALVMGMIKTLLDIRLIIFESLESGFSQMVTSVLTVFIVIDLFKAFVDYQENDRIRLTDITDATIFIVLREIAVGLYSKEFGYEFILSLAALLFVLSIMRVLAIKYSPAKSRAPGSYTAVQSEEQPAKQGVSAVLDKFKTASESN</sequence>
<evidence type="ECO:0000256" key="2">
    <source>
        <dbReference type="ARBA" id="ARBA00022475"/>
    </source>
</evidence>
<evidence type="ECO:0000256" key="4">
    <source>
        <dbReference type="ARBA" id="ARBA00022989"/>
    </source>
</evidence>
<dbReference type="InterPro" id="IPR020948">
    <property type="entry name" value="P_starv_induced_PsiE-like"/>
</dbReference>
<feature type="transmembrane region" description="Helical" evidence="6">
    <location>
        <begin position="51"/>
        <end position="70"/>
    </location>
</feature>
<gene>
    <name evidence="7" type="ORF">ASJ81_05980</name>
</gene>
<dbReference type="EMBL" id="LMVP01000224">
    <property type="protein sequence ID" value="PAV12548.1"/>
    <property type="molecule type" value="Genomic_DNA"/>
</dbReference>
<dbReference type="GO" id="GO:0005886">
    <property type="term" value="C:plasma membrane"/>
    <property type="evidence" value="ECO:0007669"/>
    <property type="project" value="UniProtKB-SubCell"/>
</dbReference>
<evidence type="ECO:0008006" key="9">
    <source>
        <dbReference type="Google" id="ProtNLM"/>
    </source>
</evidence>
<keyword evidence="5 6" id="KW-0472">Membrane</keyword>
<dbReference type="RefSeq" id="WP_095644602.1">
    <property type="nucleotide sequence ID" value="NZ_LMVP01000224.1"/>
</dbReference>
<evidence type="ECO:0000313" key="8">
    <source>
        <dbReference type="Proteomes" id="UP000218164"/>
    </source>
</evidence>
<keyword evidence="8" id="KW-1185">Reference proteome</keyword>
<evidence type="ECO:0000313" key="7">
    <source>
        <dbReference type="EMBL" id="PAV12548.1"/>
    </source>
</evidence>
<dbReference type="Pfam" id="PF06146">
    <property type="entry name" value="PsiE"/>
    <property type="match status" value="1"/>
</dbReference>
<evidence type="ECO:0000256" key="5">
    <source>
        <dbReference type="ARBA" id="ARBA00023136"/>
    </source>
</evidence>
<keyword evidence="3 6" id="KW-0812">Transmembrane</keyword>
<feature type="transmembrane region" description="Helical" evidence="6">
    <location>
        <begin position="12"/>
        <end position="31"/>
    </location>
</feature>
<comment type="subcellular location">
    <subcellularLocation>
        <location evidence="1">Cell membrane</location>
        <topology evidence="1">Multi-pass membrane protein</topology>
    </subcellularLocation>
</comment>
<keyword evidence="4 6" id="KW-1133">Transmembrane helix</keyword>